<evidence type="ECO:0000259" key="1">
    <source>
        <dbReference type="Pfam" id="PF01408"/>
    </source>
</evidence>
<feature type="domain" description="Gfo/Idh/MocA-like oxidoreductase N-terminal" evidence="1">
    <location>
        <begin position="5"/>
        <end position="124"/>
    </location>
</feature>
<gene>
    <name evidence="3" type="ORF">Air01nite_19070</name>
</gene>
<organism evidence="3 4">
    <name type="scientific">Asanoa iriomotensis</name>
    <dbReference type="NCBI Taxonomy" id="234613"/>
    <lineage>
        <taxon>Bacteria</taxon>
        <taxon>Bacillati</taxon>
        <taxon>Actinomycetota</taxon>
        <taxon>Actinomycetes</taxon>
        <taxon>Micromonosporales</taxon>
        <taxon>Micromonosporaceae</taxon>
        <taxon>Asanoa</taxon>
    </lineage>
</organism>
<dbReference type="EMBL" id="BONC01000010">
    <property type="protein sequence ID" value="GIF55812.1"/>
    <property type="molecule type" value="Genomic_DNA"/>
</dbReference>
<proteinExistence type="predicted"/>
<protein>
    <recommendedName>
        <fullName evidence="5">Dehydrogenase</fullName>
    </recommendedName>
</protein>
<dbReference type="Gene3D" id="3.30.360.10">
    <property type="entry name" value="Dihydrodipicolinate Reductase, domain 2"/>
    <property type="match status" value="1"/>
</dbReference>
<dbReference type="Proteomes" id="UP000624325">
    <property type="component" value="Unassembled WGS sequence"/>
</dbReference>
<sequence>MSKLRLSVIGAGSWAVSSHLPELAKRRDEIEFHGVCRLGGDQLARIKADWGFAHASEDYREVLADGADIVLVGSPAALHHPHAKAALEAGADVLVEKPFTATSAQAWDLVDTAARDGRHLLVAYGYNYRPMMRSARAHIARLGGIGPVESLMVYMASGTRELLSGSGAYARASSLSAPDMATWVDPELSGGGYGQAQLTHALGLALWLHDIEVEAVQAVVASPLGGTVEQHDAAVLHLAGGGIGTLTGASAHQQAMNYRDQLQVRMVGRDGQFQLDVENDKLRMFRADTGDADLAFADGSGRYECDGPPHTLVDLASGRAVENCSPGDLGARTVAVLEALYASARTGDTVQVARRP</sequence>
<accession>A0ABQ4BZ65</accession>
<evidence type="ECO:0000313" key="4">
    <source>
        <dbReference type="Proteomes" id="UP000624325"/>
    </source>
</evidence>
<dbReference type="RefSeq" id="WP_203701620.1">
    <property type="nucleotide sequence ID" value="NZ_BAAALU010000001.1"/>
</dbReference>
<dbReference type="Pfam" id="PF01408">
    <property type="entry name" value="GFO_IDH_MocA"/>
    <property type="match status" value="1"/>
</dbReference>
<evidence type="ECO:0000313" key="3">
    <source>
        <dbReference type="EMBL" id="GIF55812.1"/>
    </source>
</evidence>
<dbReference type="PANTHER" id="PTHR43377:SF8">
    <property type="entry name" value="BLR3664 PROTEIN"/>
    <property type="match status" value="1"/>
</dbReference>
<name>A0ABQ4BZ65_9ACTN</name>
<dbReference type="SUPFAM" id="SSF55347">
    <property type="entry name" value="Glyceraldehyde-3-phosphate dehydrogenase-like, C-terminal domain"/>
    <property type="match status" value="1"/>
</dbReference>
<dbReference type="InterPro" id="IPR036291">
    <property type="entry name" value="NAD(P)-bd_dom_sf"/>
</dbReference>
<dbReference type="PANTHER" id="PTHR43377">
    <property type="entry name" value="BILIVERDIN REDUCTASE A"/>
    <property type="match status" value="1"/>
</dbReference>
<evidence type="ECO:0008006" key="5">
    <source>
        <dbReference type="Google" id="ProtNLM"/>
    </source>
</evidence>
<feature type="domain" description="GFO/IDH/MocA-like oxidoreductase" evidence="2">
    <location>
        <begin position="178"/>
        <end position="273"/>
    </location>
</feature>
<evidence type="ECO:0000259" key="2">
    <source>
        <dbReference type="Pfam" id="PF22725"/>
    </source>
</evidence>
<comment type="caution">
    <text evidence="3">The sequence shown here is derived from an EMBL/GenBank/DDBJ whole genome shotgun (WGS) entry which is preliminary data.</text>
</comment>
<reference evidence="3 4" key="1">
    <citation type="submission" date="2021-01" db="EMBL/GenBank/DDBJ databases">
        <title>Whole genome shotgun sequence of Asanoa iriomotensis NBRC 100142.</title>
        <authorList>
            <person name="Komaki H."/>
            <person name="Tamura T."/>
        </authorList>
    </citation>
    <scope>NUCLEOTIDE SEQUENCE [LARGE SCALE GENOMIC DNA]</scope>
    <source>
        <strain evidence="3 4">NBRC 100142</strain>
    </source>
</reference>
<dbReference type="InterPro" id="IPR000683">
    <property type="entry name" value="Gfo/Idh/MocA-like_OxRdtase_N"/>
</dbReference>
<dbReference type="InterPro" id="IPR051450">
    <property type="entry name" value="Gfo/Idh/MocA_Oxidoreductases"/>
</dbReference>
<keyword evidence="4" id="KW-1185">Reference proteome</keyword>
<dbReference type="InterPro" id="IPR055170">
    <property type="entry name" value="GFO_IDH_MocA-like_dom"/>
</dbReference>
<dbReference type="Gene3D" id="3.40.50.720">
    <property type="entry name" value="NAD(P)-binding Rossmann-like Domain"/>
    <property type="match status" value="1"/>
</dbReference>
<dbReference type="Pfam" id="PF22725">
    <property type="entry name" value="GFO_IDH_MocA_C3"/>
    <property type="match status" value="1"/>
</dbReference>
<dbReference type="SUPFAM" id="SSF51735">
    <property type="entry name" value="NAD(P)-binding Rossmann-fold domains"/>
    <property type="match status" value="1"/>
</dbReference>